<dbReference type="Proteomes" id="UP000242590">
    <property type="component" value="Unassembled WGS sequence"/>
</dbReference>
<gene>
    <name evidence="4" type="ORF">BV53_06310</name>
</gene>
<feature type="region of interest" description="Disordered" evidence="2">
    <location>
        <begin position="292"/>
        <end position="350"/>
    </location>
</feature>
<evidence type="ECO:0000313" key="5">
    <source>
        <dbReference type="Proteomes" id="UP000242590"/>
    </source>
</evidence>
<feature type="domain" description="Cell envelope-related transcriptional attenuator" evidence="3">
    <location>
        <begin position="82"/>
        <end position="219"/>
    </location>
</feature>
<organism evidence="4 5">
    <name type="scientific">Candidatus Synechococcus spongiarum LMB bulk15N</name>
    <dbReference type="NCBI Taxonomy" id="1943583"/>
    <lineage>
        <taxon>Bacteria</taxon>
        <taxon>Bacillati</taxon>
        <taxon>Cyanobacteriota</taxon>
        <taxon>Cyanophyceae</taxon>
        <taxon>Synechococcales</taxon>
        <taxon>Synechococcaceae</taxon>
        <taxon>Synechococcus</taxon>
    </lineage>
</organism>
<evidence type="ECO:0000256" key="2">
    <source>
        <dbReference type="SAM" id="MobiDB-lite"/>
    </source>
</evidence>
<comment type="caution">
    <text evidence="4">The sequence shown here is derived from an EMBL/GenBank/DDBJ whole genome shotgun (WGS) entry which is preliminary data.</text>
</comment>
<dbReference type="EMBL" id="MWLE01000086">
    <property type="protein sequence ID" value="OOV34180.1"/>
    <property type="molecule type" value="Genomic_DNA"/>
</dbReference>
<sequence>MLGGFMAGLGCGKLWFPAPSQLKVSLKQFLLHSPWRWLLPPLLLVLAFWGGQQVLSPEARNRFSRPGDLVLLGIDPIGANADVVIAVGLQRGQIQITQIPRDTFTHSETLGSWKIGELYGLAGAEAVQEQVVALVGADFPYLVVVHEGVVATLVDALGGLTVTVPTRMVYSDRNQGLRIDLEPGRQRLNGQQVEHFIRWRGFDGDIGRLERRQEMINALDDVFENPGIWARLPMLKQVLEDEVRAGRLVTNLDLQALPAIARGFASGGAAIETLPGREGFYRGSSYWFAEQGAFPPEPAEPEPVASPRQDTLPPGPATPPRQDTFPSGIASPPAIPPPPVGQSDDQTGEP</sequence>
<evidence type="ECO:0000256" key="1">
    <source>
        <dbReference type="ARBA" id="ARBA00006068"/>
    </source>
</evidence>
<comment type="similarity">
    <text evidence="1">Belongs to the LytR/CpsA/Psr (LCP) family.</text>
</comment>
<dbReference type="InterPro" id="IPR050922">
    <property type="entry name" value="LytR/CpsA/Psr_CW_biosynth"/>
</dbReference>
<dbReference type="NCBIfam" id="TIGR00350">
    <property type="entry name" value="lytR_cpsA_psr"/>
    <property type="match status" value="1"/>
</dbReference>
<dbReference type="Pfam" id="PF03816">
    <property type="entry name" value="LytR_cpsA_psr"/>
    <property type="match status" value="1"/>
</dbReference>
<protein>
    <recommendedName>
        <fullName evidence="3">Cell envelope-related transcriptional attenuator domain-containing protein</fullName>
    </recommendedName>
</protein>
<dbReference type="PANTHER" id="PTHR33392:SF6">
    <property type="entry name" value="POLYISOPRENYL-TEICHOIC ACID--PEPTIDOGLYCAN TEICHOIC ACID TRANSFERASE TAGU"/>
    <property type="match status" value="1"/>
</dbReference>
<dbReference type="AlphaFoldDB" id="A0A1T1D074"/>
<name>A0A1T1D074_9SYNE</name>
<proteinExistence type="inferred from homology"/>
<evidence type="ECO:0000313" key="4">
    <source>
        <dbReference type="EMBL" id="OOV34180.1"/>
    </source>
</evidence>
<dbReference type="PANTHER" id="PTHR33392">
    <property type="entry name" value="POLYISOPRENYL-TEICHOIC ACID--PEPTIDOGLYCAN TEICHOIC ACID TRANSFERASE TAGU"/>
    <property type="match status" value="1"/>
</dbReference>
<dbReference type="Gene3D" id="3.40.630.190">
    <property type="entry name" value="LCP protein"/>
    <property type="match status" value="1"/>
</dbReference>
<evidence type="ECO:0000259" key="3">
    <source>
        <dbReference type="Pfam" id="PF03816"/>
    </source>
</evidence>
<dbReference type="InterPro" id="IPR004474">
    <property type="entry name" value="LytR_CpsA_psr"/>
</dbReference>
<reference evidence="4 5" key="1">
    <citation type="submission" date="2017-02" db="EMBL/GenBank/DDBJ databases">
        <title>Draft Genome Sequences of 'Candidatus Synechococcus spongiarum', Cyanobacterial Symbionts of the Mediterranean Sponge Aplysina aerophoba from two locations.</title>
        <authorList>
            <person name="Slaby B.M."/>
            <person name="Hentschel U."/>
        </authorList>
    </citation>
    <scope>NUCLEOTIDE SEQUENCE [LARGE SCALE GENOMIC DNA]</scope>
    <source>
        <strain evidence="4">LMB bulk15N</strain>
    </source>
</reference>
<accession>A0A1T1D074</accession>